<dbReference type="InterPro" id="IPR033116">
    <property type="entry name" value="TRYPSIN_SER"/>
</dbReference>
<feature type="transmembrane region" description="Helical" evidence="4">
    <location>
        <begin position="12"/>
        <end position="30"/>
    </location>
</feature>
<name>A0ABP1Q869_9HEXA</name>
<evidence type="ECO:0000256" key="2">
    <source>
        <dbReference type="ARBA" id="ARBA00024195"/>
    </source>
</evidence>
<dbReference type="InterPro" id="IPR001254">
    <property type="entry name" value="Trypsin_dom"/>
</dbReference>
<dbReference type="InterPro" id="IPR051487">
    <property type="entry name" value="Ser/Thr_Proteases_Immune/Dev"/>
</dbReference>
<dbReference type="PRINTS" id="PR00722">
    <property type="entry name" value="CHYMOTRYPSIN"/>
</dbReference>
<keyword evidence="4" id="KW-1133">Transmembrane helix</keyword>
<evidence type="ECO:0000256" key="4">
    <source>
        <dbReference type="SAM" id="Phobius"/>
    </source>
</evidence>
<gene>
    <name evidence="6" type="ORF">ODALV1_LOCUS8439</name>
</gene>
<proteinExistence type="inferred from homology"/>
<protein>
    <recommendedName>
        <fullName evidence="5">Peptidase S1 domain-containing protein</fullName>
    </recommendedName>
</protein>
<evidence type="ECO:0000259" key="5">
    <source>
        <dbReference type="PROSITE" id="PS50240"/>
    </source>
</evidence>
<keyword evidence="3" id="KW-0378">Hydrolase</keyword>
<evidence type="ECO:0000313" key="7">
    <source>
        <dbReference type="Proteomes" id="UP001642540"/>
    </source>
</evidence>
<accession>A0ABP1Q869</accession>
<dbReference type="InterPro" id="IPR018114">
    <property type="entry name" value="TRYPSIN_HIS"/>
</dbReference>
<evidence type="ECO:0000256" key="1">
    <source>
        <dbReference type="ARBA" id="ARBA00023157"/>
    </source>
</evidence>
<organism evidence="6 7">
    <name type="scientific">Orchesella dallaii</name>
    <dbReference type="NCBI Taxonomy" id="48710"/>
    <lineage>
        <taxon>Eukaryota</taxon>
        <taxon>Metazoa</taxon>
        <taxon>Ecdysozoa</taxon>
        <taxon>Arthropoda</taxon>
        <taxon>Hexapoda</taxon>
        <taxon>Collembola</taxon>
        <taxon>Entomobryomorpha</taxon>
        <taxon>Entomobryoidea</taxon>
        <taxon>Orchesellidae</taxon>
        <taxon>Orchesellinae</taxon>
        <taxon>Orchesella</taxon>
    </lineage>
</organism>
<keyword evidence="7" id="KW-1185">Reference proteome</keyword>
<dbReference type="CDD" id="cd00190">
    <property type="entry name" value="Tryp_SPc"/>
    <property type="match status" value="1"/>
</dbReference>
<evidence type="ECO:0000313" key="6">
    <source>
        <dbReference type="EMBL" id="CAL8093195.1"/>
    </source>
</evidence>
<dbReference type="PANTHER" id="PTHR24256">
    <property type="entry name" value="TRYPTASE-RELATED"/>
    <property type="match status" value="1"/>
</dbReference>
<sequence length="617" mass="67937">MGLCPTKNISSILPLFLGVIIILITGKVTGQGMKCSGYCTKDISKCQLRGGKVIGYCTKTLMCCDPLVSATASCGDKKSGQKVVFFKSPSYPGFAGGDLICELKVRIRNDTVAVRIDFVKAEMDGFSFDGGGEHGANCESDMIFIKGFQTWSPPPRCGNLTGYGVLIDLDTQQTRNLGILSILALMSSPKYRFNLRVTQTTKNRGVIWDVKDSFSEKRSVNAQVRSTRSPDPTKLLIKTERPIMPQAEGSFNAETFQLFNSKQPKWKSPSIVNGEDALISTVPWQVSIRTKPQPDPFLDLWDGTTENGATEDGFSITTEDNIMMENSTDVELENDCSESEGTHFCGGTIIHDGRYIISAGHCFYGNNKLQGMINISDIMVVVGDTNKCLDDDETSIFDGEGSGLKSYRYGVESIIFHYGYDHNLLINDVAILRLNESIKYYDHIRPIALANPGDTFEGQQGVVSGWGDRFAEGNMNNYSIEEPQGPNILQSTKLLEIQNQSFCNERELSQLAGPREAVISHAKYKYVFDSTVCTLTQNGSKLEVNTGRGDSGGPLVVYLNETKPVLVGVVSYSIPSDEMTLALDGVNRSLDFFASVAFYRGWIDLVVKSFEQNEKIT</sequence>
<reference evidence="6 7" key="1">
    <citation type="submission" date="2024-08" db="EMBL/GenBank/DDBJ databases">
        <authorList>
            <person name="Cucini C."/>
            <person name="Frati F."/>
        </authorList>
    </citation>
    <scope>NUCLEOTIDE SEQUENCE [LARGE SCALE GENOMIC DNA]</scope>
</reference>
<dbReference type="InterPro" id="IPR043504">
    <property type="entry name" value="Peptidase_S1_PA_chymotrypsin"/>
</dbReference>
<dbReference type="SMART" id="SM00020">
    <property type="entry name" value="Tryp_SPc"/>
    <property type="match status" value="1"/>
</dbReference>
<keyword evidence="4" id="KW-0812">Transmembrane</keyword>
<dbReference type="PROSITE" id="PS00135">
    <property type="entry name" value="TRYPSIN_SER"/>
    <property type="match status" value="1"/>
</dbReference>
<dbReference type="Pfam" id="PF00089">
    <property type="entry name" value="Trypsin"/>
    <property type="match status" value="1"/>
</dbReference>
<comment type="similarity">
    <text evidence="2">Belongs to the peptidase S1 family. CLIP subfamily.</text>
</comment>
<dbReference type="InterPro" id="IPR009003">
    <property type="entry name" value="Peptidase_S1_PA"/>
</dbReference>
<keyword evidence="3" id="KW-0645">Protease</keyword>
<dbReference type="Proteomes" id="UP001642540">
    <property type="component" value="Unassembled WGS sequence"/>
</dbReference>
<keyword evidence="1" id="KW-1015">Disulfide bond</keyword>
<dbReference type="Gene3D" id="2.40.10.10">
    <property type="entry name" value="Trypsin-like serine proteases"/>
    <property type="match status" value="1"/>
</dbReference>
<dbReference type="EMBL" id="CAXLJM020000026">
    <property type="protein sequence ID" value="CAL8093195.1"/>
    <property type="molecule type" value="Genomic_DNA"/>
</dbReference>
<keyword evidence="3" id="KW-0720">Serine protease</keyword>
<comment type="caution">
    <text evidence="6">The sequence shown here is derived from an EMBL/GenBank/DDBJ whole genome shotgun (WGS) entry which is preliminary data.</text>
</comment>
<feature type="domain" description="Peptidase S1" evidence="5">
    <location>
        <begin position="271"/>
        <end position="608"/>
    </location>
</feature>
<evidence type="ECO:0000256" key="3">
    <source>
        <dbReference type="RuleBase" id="RU363034"/>
    </source>
</evidence>
<dbReference type="PROSITE" id="PS50240">
    <property type="entry name" value="TRYPSIN_DOM"/>
    <property type="match status" value="1"/>
</dbReference>
<keyword evidence="4" id="KW-0472">Membrane</keyword>
<dbReference type="PROSITE" id="PS00134">
    <property type="entry name" value="TRYPSIN_HIS"/>
    <property type="match status" value="1"/>
</dbReference>
<dbReference type="SUPFAM" id="SSF50494">
    <property type="entry name" value="Trypsin-like serine proteases"/>
    <property type="match status" value="1"/>
</dbReference>
<dbReference type="InterPro" id="IPR001314">
    <property type="entry name" value="Peptidase_S1A"/>
</dbReference>